<reference evidence="1" key="1">
    <citation type="submission" date="2024-09" db="EMBL/GenBank/DDBJ databases">
        <authorList>
            <person name="Liu J."/>
        </authorList>
    </citation>
    <scope>NUCLEOTIDE SEQUENCE</scope>
    <source>
        <strain evidence="1">NBU2967</strain>
    </source>
</reference>
<proteinExistence type="predicted"/>
<keyword evidence="2" id="KW-1185">Reference proteome</keyword>
<evidence type="ECO:0000313" key="1">
    <source>
        <dbReference type="EMBL" id="MFH6601887.1"/>
    </source>
</evidence>
<evidence type="ECO:0000313" key="2">
    <source>
        <dbReference type="Proteomes" id="UP001595191"/>
    </source>
</evidence>
<comment type="caution">
    <text evidence="1">The sequence shown here is derived from an EMBL/GenBank/DDBJ whole genome shotgun (WGS) entry which is preliminary data.</text>
</comment>
<name>A0ACC7LJU1_9FLAO</name>
<gene>
    <name evidence="1" type="ORF">ACEZ3G_00245</name>
</gene>
<dbReference type="EMBL" id="JBHFPV010000001">
    <property type="protein sequence ID" value="MFH6601887.1"/>
    <property type="molecule type" value="Genomic_DNA"/>
</dbReference>
<organism evidence="1 2">
    <name type="scientific">Meishania litoralis</name>
    <dbReference type="NCBI Taxonomy" id="3434685"/>
    <lineage>
        <taxon>Bacteria</taxon>
        <taxon>Pseudomonadati</taxon>
        <taxon>Bacteroidota</taxon>
        <taxon>Flavobacteriia</taxon>
        <taxon>Flavobacteriales</taxon>
        <taxon>Flavobacteriaceae</taxon>
        <taxon>Meishania</taxon>
    </lineage>
</organism>
<dbReference type="Proteomes" id="UP001595191">
    <property type="component" value="Unassembled WGS sequence"/>
</dbReference>
<accession>A0ACC7LJU1</accession>
<sequence length="457" mass="51912">MPKEVILLVFFAIFIGHSTKAQDNWEMLFNGNDLKNFEQLNGNAKYEVRNKELIGVSKMDTPNSFMATKKKYGDFILEFDVFVENGLNSGVQFRSISDPDIMNGRVHGYQCEIETSARKWAGGVYDEARNGWLYPLTRNPKGQNAFVPGEWNHYRIEAIGNHIRTWVNDVQCANLVDDTTAEGIIAFQVHAIQDKEHEGKIVKWKNIKIKTDNLENSRKPLDNDVPEISYLTNQLTPSERRKGWRLLWDGKTTNGWRGAKLDKFPEYGWEIADGVLSVLSSGGEESRNGGDIVTNDTFSDFELSVDFKITEGANSGIKYFVDSELNKGEGSAIGLEFQVLDDKAHPDAKMGKNGNRTVGSLYDLIRAENNNNSRGKNFKGVGQWNNARIVVKGGHVEHWLNQVKVVEYDRFSQAFKALVEKSKYEKWENFGRIPEGLILLQDHGDKVSFKNIKVREF</sequence>
<protein>
    <submittedName>
        <fullName evidence="1">DUF1080 domain-containing protein</fullName>
    </submittedName>
</protein>